<organism evidence="2 3">
    <name type="scientific">Tritrichomonas foetus</name>
    <dbReference type="NCBI Taxonomy" id="1144522"/>
    <lineage>
        <taxon>Eukaryota</taxon>
        <taxon>Metamonada</taxon>
        <taxon>Parabasalia</taxon>
        <taxon>Tritrichomonadida</taxon>
        <taxon>Tritrichomonadidae</taxon>
        <taxon>Tritrichomonas</taxon>
    </lineage>
</organism>
<dbReference type="RefSeq" id="XP_068347527.1">
    <property type="nucleotide sequence ID" value="XM_068512633.1"/>
</dbReference>
<reference evidence="2" key="1">
    <citation type="submission" date="2016-10" db="EMBL/GenBank/DDBJ databases">
        <authorList>
            <person name="Benchimol M."/>
            <person name="Almeida L.G."/>
            <person name="Vasconcelos A.T."/>
            <person name="Perreira-Neves A."/>
            <person name="Rosa I.A."/>
            <person name="Tasca T."/>
            <person name="Bogo M.R."/>
            <person name="de Souza W."/>
        </authorList>
    </citation>
    <scope>NUCLEOTIDE SEQUENCE [LARGE SCALE GENOMIC DNA]</scope>
    <source>
        <strain evidence="2">K</strain>
    </source>
</reference>
<evidence type="ECO:0000256" key="1">
    <source>
        <dbReference type="SAM" id="MobiDB-lite"/>
    </source>
</evidence>
<feature type="region of interest" description="Disordered" evidence="1">
    <location>
        <begin position="255"/>
        <end position="461"/>
    </location>
</feature>
<feature type="compositionally biased region" description="Polar residues" evidence="1">
    <location>
        <begin position="330"/>
        <end position="344"/>
    </location>
</feature>
<dbReference type="EMBL" id="MLAK01001322">
    <property type="protein sequence ID" value="OHS94390.1"/>
    <property type="molecule type" value="Genomic_DNA"/>
</dbReference>
<proteinExistence type="predicted"/>
<dbReference type="Proteomes" id="UP000179807">
    <property type="component" value="Unassembled WGS sequence"/>
</dbReference>
<evidence type="ECO:0000313" key="3">
    <source>
        <dbReference type="Proteomes" id="UP000179807"/>
    </source>
</evidence>
<evidence type="ECO:0000313" key="2">
    <source>
        <dbReference type="EMBL" id="OHS94390.1"/>
    </source>
</evidence>
<dbReference type="AlphaFoldDB" id="A0A1J4J4Z6"/>
<dbReference type="VEuPathDB" id="TrichDB:TRFO_39420"/>
<protein>
    <submittedName>
        <fullName evidence="2">Uncharacterized protein</fullName>
    </submittedName>
</protein>
<feature type="compositionally biased region" description="Basic and acidic residues" evidence="1">
    <location>
        <begin position="319"/>
        <end position="329"/>
    </location>
</feature>
<feature type="compositionally biased region" description="Basic and acidic residues" evidence="1">
    <location>
        <begin position="440"/>
        <end position="451"/>
    </location>
</feature>
<comment type="caution">
    <text evidence="2">The sequence shown here is derived from an EMBL/GenBank/DDBJ whole genome shotgun (WGS) entry which is preliminary data.</text>
</comment>
<feature type="compositionally biased region" description="Basic and acidic residues" evidence="1">
    <location>
        <begin position="1"/>
        <end position="11"/>
    </location>
</feature>
<feature type="compositionally biased region" description="Low complexity" evidence="1">
    <location>
        <begin position="288"/>
        <end position="306"/>
    </location>
</feature>
<feature type="compositionally biased region" description="Basic and acidic residues" evidence="1">
    <location>
        <begin position="407"/>
        <end position="426"/>
    </location>
</feature>
<feature type="compositionally biased region" description="Polar residues" evidence="1">
    <location>
        <begin position="351"/>
        <end position="360"/>
    </location>
</feature>
<accession>A0A1J4J4Z6</accession>
<feature type="region of interest" description="Disordered" evidence="1">
    <location>
        <begin position="1"/>
        <end position="20"/>
    </location>
</feature>
<name>A0A1J4J4Z6_9EUKA</name>
<feature type="compositionally biased region" description="Low complexity" evidence="1">
    <location>
        <begin position="255"/>
        <end position="276"/>
    </location>
</feature>
<dbReference type="GeneID" id="94847337"/>
<keyword evidence="3" id="KW-1185">Reference proteome</keyword>
<gene>
    <name evidence="2" type="ORF">TRFO_39420</name>
</gene>
<sequence length="810" mass="93220">MKKRTKIESSVRTHRKPPPFLPDHPTLANCSFAILAFIRHLHRLNNNLSFGDSFREIMIDAQKFLHHEIGALSASVIFSKWQKLSNEILFQAQQLNQEAKKAEMHDRFSTLRTTIISTHNAQPPTIALKKEHHSLYMQMKKSLSVIHHHAELNEDSDTIQLLKKFRNELNHNFARFFQIAQLDRIASAQAHQTCKTCVKQIQLLLAGTNPLIQIPQEISILTKFLNSMKLAETPRRSKTPPARLTAHTNILNCRNVNNSNVNSNLKSNKKTTTNNKNEIKVKGKAGLSNVSTSISSISHMSQNSRSKTPPSRPVLRNEQNLRTKTKEPTFRSNLSSPIKPSNKLSPRHSPKTSQKTSFSHSLPKKPTISTYQSNLSSSALKTKSKTPQRLYIPTKSHENSVFNIRNNDTKIQENRRSDLKKQEKSSFDCNPISRPKKSINRNDNKSPEIRKQNIPKGNLVSSNTPILQKQVQISPENSFSRREFIPRNMSIQSFDSATDQIVQAINKTKEQVAESSPILNQLQQDLSDVFDFYFNTNDSLDSIINKMFDSFSKKLQPYEKYVDINDQLQLLVDKISHHKISDIDAEEEISSINDFIVDNMIISNEQKRIYSLAKEIGHINTELCSINNLNVQQILELAKNVEFHFQSIKISNEKDQNKLTEISNFFSSSISAFYQNFLESDRISQQNIAKLTDQFDSNDIYNFEKLPRDEIFELHRNLSLKLSNFYKKQEEEIKSFTDHYENSCLHAKNHYQELSSIHNQIIELQNALESINWNSITFKGQQMSRNDLENEMMFLLNKETQILESLSSCD</sequence>